<dbReference type="GeneID" id="19276082"/>
<dbReference type="AlphaFoldDB" id="W3WTM8"/>
<gene>
    <name evidence="2" type="ORF">PFICI_11069</name>
</gene>
<protein>
    <recommendedName>
        <fullName evidence="1">Heterokaryon incompatibility domain-containing protein</fullName>
    </recommendedName>
</protein>
<dbReference type="PANTHER" id="PTHR24148">
    <property type="entry name" value="ANKYRIN REPEAT DOMAIN-CONTAINING PROTEIN 39 HOMOLOG-RELATED"/>
    <property type="match status" value="1"/>
</dbReference>
<dbReference type="PANTHER" id="PTHR24148:SF73">
    <property type="entry name" value="HET DOMAIN PROTEIN (AFU_ORTHOLOGUE AFUA_8G01020)"/>
    <property type="match status" value="1"/>
</dbReference>
<organism evidence="2 3">
    <name type="scientific">Pestalotiopsis fici (strain W106-1 / CGMCC3.15140)</name>
    <dbReference type="NCBI Taxonomy" id="1229662"/>
    <lineage>
        <taxon>Eukaryota</taxon>
        <taxon>Fungi</taxon>
        <taxon>Dikarya</taxon>
        <taxon>Ascomycota</taxon>
        <taxon>Pezizomycotina</taxon>
        <taxon>Sordariomycetes</taxon>
        <taxon>Xylariomycetidae</taxon>
        <taxon>Amphisphaeriales</taxon>
        <taxon>Sporocadaceae</taxon>
        <taxon>Pestalotiopsis</taxon>
    </lineage>
</organism>
<dbReference type="HOGENOM" id="CLU_027967_0_0_1"/>
<evidence type="ECO:0000259" key="1">
    <source>
        <dbReference type="Pfam" id="PF06985"/>
    </source>
</evidence>
<dbReference type="eggNOG" id="ENOG502R8AX">
    <property type="taxonomic scope" value="Eukaryota"/>
</dbReference>
<dbReference type="KEGG" id="pfy:PFICI_11069"/>
<reference evidence="3" key="1">
    <citation type="journal article" date="2015" name="BMC Genomics">
        <title>Genomic and transcriptomic analysis of the endophytic fungus Pestalotiopsis fici reveals its lifestyle and high potential for synthesis of natural products.</title>
        <authorList>
            <person name="Wang X."/>
            <person name="Zhang X."/>
            <person name="Liu L."/>
            <person name="Xiang M."/>
            <person name="Wang W."/>
            <person name="Sun X."/>
            <person name="Che Y."/>
            <person name="Guo L."/>
            <person name="Liu G."/>
            <person name="Guo L."/>
            <person name="Wang C."/>
            <person name="Yin W.B."/>
            <person name="Stadler M."/>
            <person name="Zhang X."/>
            <person name="Liu X."/>
        </authorList>
    </citation>
    <scope>NUCLEOTIDE SEQUENCE [LARGE SCALE GENOMIC DNA]</scope>
    <source>
        <strain evidence="3">W106-1 / CGMCC3.15140</strain>
    </source>
</reference>
<sequence length="711" mass="82329">MSADVIHAAGQEPAKGSTLEYDRFEDASEEIRLVEIVHHTDQCLKLKLRKFKIANAPEYNAISYTWGDAGVTVEIIVNDQTKHITRNCRFALEQVHWHSHLNQPHPVYFWIDSICINQDDDEEKKHQVAMMSRIYTQAVKVLACIGDHQDNSEDLATTLAAARDFAEQCKNGQYFSNAEKSWSRINDKTTLGAVKSFICNTLERKDGGELLMRRFLDTFYDFSARQYWTRLWIIQEVAASKHLEVLCGFDKFSRPDIFLLDWIATSYRWSFYVRINAPRGSFYNSNMTSFDRDDAFSFLTFVLNRNSKDRIPAIDIFSSRIQFGCSRPEDRVYGMLDLVEWPNVEPSIKLEPVYGPCANMDVAEYFLSYVDYTYRQYPPIFKGLEISHDLSKMETLIKDRSVELPTPQATPGKYSTRMYDLDINSCEILSRKNMDRLTAELVRIKTTTRDFHPTTDMINNAPQLLYSESDIAGLLCSKARENDLIVKTPFSKGLLVLRETGNSNEYDIIGQGLLLAGFDFPETRLLLVETRERYANELINHYIRLMWIQADLGTGASDRYEFRRENLYRERFAGCLDVLQKYYGVRLESSVHEEEPQPSMISEEISSSTIGFGDDLFEQPHPEKRGQHVLSQIRSLLRRFEEIQRIAKQDKQSLDQQGRKIGWRQTFILKLEPLEMLLLACQDLEKDGTRNEDKMMGRLKTKVYGTVIAED</sequence>
<evidence type="ECO:0000313" key="2">
    <source>
        <dbReference type="EMBL" id="ETS77195.1"/>
    </source>
</evidence>
<feature type="domain" description="Heterokaryon incompatibility" evidence="1">
    <location>
        <begin position="59"/>
        <end position="236"/>
    </location>
</feature>
<keyword evidence="3" id="KW-1185">Reference proteome</keyword>
<accession>W3WTM8</accession>
<name>W3WTM8_PESFW</name>
<dbReference type="Proteomes" id="UP000030651">
    <property type="component" value="Unassembled WGS sequence"/>
</dbReference>
<dbReference type="InterPro" id="IPR052895">
    <property type="entry name" value="HetReg/Transcr_Mod"/>
</dbReference>
<proteinExistence type="predicted"/>
<dbReference type="OrthoDB" id="2157530at2759"/>
<dbReference type="Pfam" id="PF06985">
    <property type="entry name" value="HET"/>
    <property type="match status" value="1"/>
</dbReference>
<dbReference type="EMBL" id="KI912116">
    <property type="protein sequence ID" value="ETS77195.1"/>
    <property type="molecule type" value="Genomic_DNA"/>
</dbReference>
<evidence type="ECO:0000313" key="3">
    <source>
        <dbReference type="Proteomes" id="UP000030651"/>
    </source>
</evidence>
<dbReference type="InParanoid" id="W3WTM8"/>
<dbReference type="RefSeq" id="XP_007837841.1">
    <property type="nucleotide sequence ID" value="XM_007839650.1"/>
</dbReference>
<dbReference type="InterPro" id="IPR010730">
    <property type="entry name" value="HET"/>
</dbReference>